<keyword evidence="2 3" id="KW-0802">TPR repeat</keyword>
<dbReference type="PROSITE" id="PS50005">
    <property type="entry name" value="TPR"/>
    <property type="match status" value="1"/>
</dbReference>
<proteinExistence type="predicted"/>
<evidence type="ECO:0000256" key="3">
    <source>
        <dbReference type="PROSITE-ProRule" id="PRU00339"/>
    </source>
</evidence>
<evidence type="ECO:0000259" key="4">
    <source>
        <dbReference type="Pfam" id="PF25000"/>
    </source>
</evidence>
<evidence type="ECO:0000313" key="5">
    <source>
        <dbReference type="EMBL" id="KAF2734780.1"/>
    </source>
</evidence>
<dbReference type="InterPro" id="IPR011990">
    <property type="entry name" value="TPR-like_helical_dom_sf"/>
</dbReference>
<dbReference type="OrthoDB" id="5394701at2759"/>
<sequence length="444" mass="50617">LPLALNQITTYIQAQVSTLEEFVPLHKKRMQKIHTKRPIGFDSELTVATIWTIVLRGLSGDSAVLQRLLAFFDPDGIEESILQRGAERLLEESDSKVEVNSLEFLTDELDFNDAKVALFRASLIDRNAATRSLSFHRLLQSTVLNELNASERSQLLRLSINLLTAVFPSSWADDATGYVFKEWQRCNFCLPHAICLGKQFANEAMEEAVVHEFMELLFRAAWFLYETEGYSDYESLIKTCLLILAKNNLTETISYASAINMLGLVEIDLGLPIQALAHFKQGLELRKKHSTADHWGIAVSLSNIGFAYVELGDIEKANEYHDQAMQFRRRINCRLINNSISNLASLYLRKGDPEEAERMYRTTPGMENFKDEDFICEDMPRYAGDLVLISTVREAQGKDQEALDKMMMVLEYHRRKTGPRFKTCFALCRIAKLLNNLRRPTAAL</sequence>
<dbReference type="Pfam" id="PF25000">
    <property type="entry name" value="DUF7779"/>
    <property type="match status" value="1"/>
</dbReference>
<dbReference type="AlphaFoldDB" id="A0A9P4QYH3"/>
<dbReference type="InterPro" id="IPR019734">
    <property type="entry name" value="TPR_rpt"/>
</dbReference>
<feature type="non-terminal residue" evidence="5">
    <location>
        <position position="1"/>
    </location>
</feature>
<dbReference type="SMART" id="SM00028">
    <property type="entry name" value="TPR"/>
    <property type="match status" value="2"/>
</dbReference>
<gene>
    <name evidence="5" type="ORF">EJ04DRAFT_436353</name>
</gene>
<dbReference type="InterPro" id="IPR056681">
    <property type="entry name" value="DUF7779"/>
</dbReference>
<dbReference type="Pfam" id="PF13176">
    <property type="entry name" value="TPR_7"/>
    <property type="match status" value="1"/>
</dbReference>
<evidence type="ECO:0000256" key="2">
    <source>
        <dbReference type="ARBA" id="ARBA00022803"/>
    </source>
</evidence>
<keyword evidence="1" id="KW-0677">Repeat</keyword>
<comment type="caution">
    <text evidence="5">The sequence shown here is derived from an EMBL/GenBank/DDBJ whole genome shotgun (WGS) entry which is preliminary data.</text>
</comment>
<dbReference type="EMBL" id="ML996143">
    <property type="protein sequence ID" value="KAF2734780.1"/>
    <property type="molecule type" value="Genomic_DNA"/>
</dbReference>
<evidence type="ECO:0000313" key="6">
    <source>
        <dbReference type="Proteomes" id="UP000799444"/>
    </source>
</evidence>
<dbReference type="PANTHER" id="PTHR45641:SF1">
    <property type="entry name" value="AAA+ ATPASE DOMAIN-CONTAINING PROTEIN"/>
    <property type="match status" value="1"/>
</dbReference>
<feature type="repeat" description="TPR" evidence="3">
    <location>
        <begin position="298"/>
        <end position="331"/>
    </location>
</feature>
<dbReference type="Gene3D" id="1.25.40.10">
    <property type="entry name" value="Tetratricopeptide repeat domain"/>
    <property type="match status" value="1"/>
</dbReference>
<dbReference type="SUPFAM" id="SSF48452">
    <property type="entry name" value="TPR-like"/>
    <property type="match status" value="1"/>
</dbReference>
<accession>A0A9P4QYH3</accession>
<dbReference type="Pfam" id="PF13424">
    <property type="entry name" value="TPR_12"/>
    <property type="match status" value="1"/>
</dbReference>
<feature type="domain" description="DUF7779" evidence="4">
    <location>
        <begin position="56"/>
        <end position="151"/>
    </location>
</feature>
<dbReference type="PANTHER" id="PTHR45641">
    <property type="entry name" value="TETRATRICOPEPTIDE REPEAT PROTEIN (AFU_ORTHOLOGUE AFUA_6G03870)"/>
    <property type="match status" value="1"/>
</dbReference>
<protein>
    <submittedName>
        <fullName evidence="5">TPR-like protein</fullName>
    </submittedName>
</protein>
<keyword evidence="6" id="KW-1185">Reference proteome</keyword>
<organism evidence="5 6">
    <name type="scientific">Polyplosphaeria fusca</name>
    <dbReference type="NCBI Taxonomy" id="682080"/>
    <lineage>
        <taxon>Eukaryota</taxon>
        <taxon>Fungi</taxon>
        <taxon>Dikarya</taxon>
        <taxon>Ascomycota</taxon>
        <taxon>Pezizomycotina</taxon>
        <taxon>Dothideomycetes</taxon>
        <taxon>Pleosporomycetidae</taxon>
        <taxon>Pleosporales</taxon>
        <taxon>Tetraplosphaeriaceae</taxon>
        <taxon>Polyplosphaeria</taxon>
    </lineage>
</organism>
<evidence type="ECO:0000256" key="1">
    <source>
        <dbReference type="ARBA" id="ARBA00022737"/>
    </source>
</evidence>
<reference evidence="5" key="1">
    <citation type="journal article" date="2020" name="Stud. Mycol.">
        <title>101 Dothideomycetes genomes: a test case for predicting lifestyles and emergence of pathogens.</title>
        <authorList>
            <person name="Haridas S."/>
            <person name="Albert R."/>
            <person name="Binder M."/>
            <person name="Bloem J."/>
            <person name="Labutti K."/>
            <person name="Salamov A."/>
            <person name="Andreopoulos B."/>
            <person name="Baker S."/>
            <person name="Barry K."/>
            <person name="Bills G."/>
            <person name="Bluhm B."/>
            <person name="Cannon C."/>
            <person name="Castanera R."/>
            <person name="Culley D."/>
            <person name="Daum C."/>
            <person name="Ezra D."/>
            <person name="Gonzalez J."/>
            <person name="Henrissat B."/>
            <person name="Kuo A."/>
            <person name="Liang C."/>
            <person name="Lipzen A."/>
            <person name="Lutzoni F."/>
            <person name="Magnuson J."/>
            <person name="Mondo S."/>
            <person name="Nolan M."/>
            <person name="Ohm R."/>
            <person name="Pangilinan J."/>
            <person name="Park H.-J."/>
            <person name="Ramirez L."/>
            <person name="Alfaro M."/>
            <person name="Sun H."/>
            <person name="Tritt A."/>
            <person name="Yoshinaga Y."/>
            <person name="Zwiers L.-H."/>
            <person name="Turgeon B."/>
            <person name="Goodwin S."/>
            <person name="Spatafora J."/>
            <person name="Crous P."/>
            <person name="Grigoriev I."/>
        </authorList>
    </citation>
    <scope>NUCLEOTIDE SEQUENCE</scope>
    <source>
        <strain evidence="5">CBS 125425</strain>
    </source>
</reference>
<dbReference type="Proteomes" id="UP000799444">
    <property type="component" value="Unassembled WGS sequence"/>
</dbReference>
<name>A0A9P4QYH3_9PLEO</name>